<proteinExistence type="predicted"/>
<feature type="region of interest" description="Disordered" evidence="1">
    <location>
        <begin position="1"/>
        <end position="25"/>
    </location>
</feature>
<dbReference type="EMBL" id="JANPWB010000012">
    <property type="protein sequence ID" value="KAJ1116066.1"/>
    <property type="molecule type" value="Genomic_DNA"/>
</dbReference>
<sequence length="117" mass="12729">MAALQAAPPWRFRPPSRHPVSGGFYRQEQDGRNGCRGAPGGPCMIFTVCLADSENRDGCNCTRRTPATLPAPFGASFYVAGTFPLGRRALLWRAPAGPAGKPEWPPRSFDRGAAKWR</sequence>
<organism evidence="2 3">
    <name type="scientific">Pleurodeles waltl</name>
    <name type="common">Iberian ribbed newt</name>
    <dbReference type="NCBI Taxonomy" id="8319"/>
    <lineage>
        <taxon>Eukaryota</taxon>
        <taxon>Metazoa</taxon>
        <taxon>Chordata</taxon>
        <taxon>Craniata</taxon>
        <taxon>Vertebrata</taxon>
        <taxon>Euteleostomi</taxon>
        <taxon>Amphibia</taxon>
        <taxon>Batrachia</taxon>
        <taxon>Caudata</taxon>
        <taxon>Salamandroidea</taxon>
        <taxon>Salamandridae</taxon>
        <taxon>Pleurodelinae</taxon>
        <taxon>Pleurodeles</taxon>
    </lineage>
</organism>
<dbReference type="Proteomes" id="UP001066276">
    <property type="component" value="Chromosome 8"/>
</dbReference>
<feature type="compositionally biased region" description="Basic and acidic residues" evidence="1">
    <location>
        <begin position="108"/>
        <end position="117"/>
    </location>
</feature>
<comment type="caution">
    <text evidence="2">The sequence shown here is derived from an EMBL/GenBank/DDBJ whole genome shotgun (WGS) entry which is preliminary data.</text>
</comment>
<name>A0AAV7NKK6_PLEWA</name>
<evidence type="ECO:0000313" key="3">
    <source>
        <dbReference type="Proteomes" id="UP001066276"/>
    </source>
</evidence>
<feature type="region of interest" description="Disordered" evidence="1">
    <location>
        <begin position="96"/>
        <end position="117"/>
    </location>
</feature>
<dbReference type="AlphaFoldDB" id="A0AAV7NKK6"/>
<evidence type="ECO:0000313" key="2">
    <source>
        <dbReference type="EMBL" id="KAJ1116066.1"/>
    </source>
</evidence>
<accession>A0AAV7NKK6</accession>
<keyword evidence="3" id="KW-1185">Reference proteome</keyword>
<reference evidence="2" key="1">
    <citation type="journal article" date="2022" name="bioRxiv">
        <title>Sequencing and chromosome-scale assembly of the giantPleurodeles waltlgenome.</title>
        <authorList>
            <person name="Brown T."/>
            <person name="Elewa A."/>
            <person name="Iarovenko S."/>
            <person name="Subramanian E."/>
            <person name="Araus A.J."/>
            <person name="Petzold A."/>
            <person name="Susuki M."/>
            <person name="Suzuki K.-i.T."/>
            <person name="Hayashi T."/>
            <person name="Toyoda A."/>
            <person name="Oliveira C."/>
            <person name="Osipova E."/>
            <person name="Leigh N.D."/>
            <person name="Simon A."/>
            <person name="Yun M.H."/>
        </authorList>
    </citation>
    <scope>NUCLEOTIDE SEQUENCE</scope>
    <source>
        <strain evidence="2">20211129_DDA</strain>
        <tissue evidence="2">Liver</tissue>
    </source>
</reference>
<gene>
    <name evidence="2" type="ORF">NDU88_004285</name>
</gene>
<evidence type="ECO:0000256" key="1">
    <source>
        <dbReference type="SAM" id="MobiDB-lite"/>
    </source>
</evidence>
<protein>
    <submittedName>
        <fullName evidence="2">Uncharacterized protein</fullName>
    </submittedName>
</protein>